<keyword evidence="2" id="KW-1133">Transmembrane helix</keyword>
<feature type="transmembrane region" description="Helical" evidence="2">
    <location>
        <begin position="287"/>
        <end position="304"/>
    </location>
</feature>
<feature type="transmembrane region" description="Helical" evidence="2">
    <location>
        <begin position="234"/>
        <end position="255"/>
    </location>
</feature>
<proteinExistence type="predicted"/>
<dbReference type="Proteomes" id="UP000744769">
    <property type="component" value="Unassembled WGS sequence"/>
</dbReference>
<feature type="transmembrane region" description="Helical" evidence="2">
    <location>
        <begin position="358"/>
        <end position="377"/>
    </location>
</feature>
<gene>
    <name evidence="3" type="ORF">G9U51_15315</name>
</gene>
<evidence type="ECO:0000313" key="3">
    <source>
        <dbReference type="EMBL" id="NHN57139.1"/>
    </source>
</evidence>
<feature type="transmembrane region" description="Helical" evidence="2">
    <location>
        <begin position="137"/>
        <end position="159"/>
    </location>
</feature>
<accession>A0A967EBN1</accession>
<name>A0A967EBN1_9MICO</name>
<organism evidence="3 4">
    <name type="scientific">Metallococcus carri</name>
    <dbReference type="NCBI Taxonomy" id="1656884"/>
    <lineage>
        <taxon>Bacteria</taxon>
        <taxon>Bacillati</taxon>
        <taxon>Actinomycetota</taxon>
        <taxon>Actinomycetes</taxon>
        <taxon>Micrococcales</taxon>
        <taxon>Dermacoccaceae</taxon>
        <taxon>Metallococcus</taxon>
    </lineage>
</organism>
<sequence>MNTNQSFQAPRPPVGMTDPTPTPPWGMPQQSPYAGPPPAPPKPWWERDGIVAKLLAVAGVGITLIGVVMLLVMAVTAGLLGPQLRVGGGALLSVGLVGAAAWINQRDGGRIGAIALSATGFAGLYLCVLAATSFYGWIPPVAGLVAAAVVAAAGVGLAMAWRSQPLACLLTLGAGLLAPALTETQLSLLAFLLLLQAAGCVPEFGRNWAWLSLARSAPIAIALAVIVVDGPTPLLWFEALAVTAGLVALLSGMATARRPLEALTGASYFLVSLPVAFSFGILDRPAAPIVATAFVVVTVVAMLTQRPIGSGTGVFATVVASVAVFGAGHQAVTEGWYGVLFASLGLGVIVGGRQVRCLHAIFAGCASAFVGLVWTVVRSGELMTSPVAAWQTAIGAAVTAVTCVVLVEIAHRRMSPDNAVIGAVAGTIGAVVSVSLAEFAVGAAIAGRPGFAAAHPAVTVTWALAGAAALALSLRSSQRAAWLACGLTGVGLALVKLFVHDLSGLSGFTRAIAFLLVGLLLLASGAGYARALAKIGRQQQPLSPQPFGPAPMGR</sequence>
<dbReference type="EMBL" id="JAAOIV010000012">
    <property type="protein sequence ID" value="NHN57139.1"/>
    <property type="molecule type" value="Genomic_DNA"/>
</dbReference>
<keyword evidence="2" id="KW-0812">Transmembrane</keyword>
<protein>
    <submittedName>
        <fullName evidence="3">DUF2339 domain-containing protein</fullName>
    </submittedName>
</protein>
<dbReference type="InterPro" id="IPR019286">
    <property type="entry name" value="DUF2339_TM"/>
</dbReference>
<evidence type="ECO:0000256" key="2">
    <source>
        <dbReference type="SAM" id="Phobius"/>
    </source>
</evidence>
<dbReference type="Pfam" id="PF10101">
    <property type="entry name" value="DUF2339"/>
    <property type="match status" value="1"/>
</dbReference>
<evidence type="ECO:0000256" key="1">
    <source>
        <dbReference type="SAM" id="MobiDB-lite"/>
    </source>
</evidence>
<feature type="transmembrane region" description="Helical" evidence="2">
    <location>
        <begin position="111"/>
        <end position="131"/>
    </location>
</feature>
<keyword evidence="4" id="KW-1185">Reference proteome</keyword>
<feature type="transmembrane region" description="Helical" evidence="2">
    <location>
        <begin position="166"/>
        <end position="182"/>
    </location>
</feature>
<feature type="transmembrane region" description="Helical" evidence="2">
    <location>
        <begin position="419"/>
        <end position="446"/>
    </location>
</feature>
<feature type="transmembrane region" description="Helical" evidence="2">
    <location>
        <begin position="481"/>
        <end position="499"/>
    </location>
</feature>
<feature type="transmembrane region" description="Helical" evidence="2">
    <location>
        <begin position="452"/>
        <end position="474"/>
    </location>
</feature>
<dbReference type="PANTHER" id="PTHR38434:SF1">
    <property type="entry name" value="BLL2549 PROTEIN"/>
    <property type="match status" value="1"/>
</dbReference>
<feature type="transmembrane region" description="Helical" evidence="2">
    <location>
        <begin position="262"/>
        <end position="281"/>
    </location>
</feature>
<feature type="transmembrane region" description="Helical" evidence="2">
    <location>
        <begin position="212"/>
        <end position="228"/>
    </location>
</feature>
<dbReference type="AlphaFoldDB" id="A0A967EBN1"/>
<dbReference type="RefSeq" id="WP_166198091.1">
    <property type="nucleotide sequence ID" value="NZ_JAAOIV010000012.1"/>
</dbReference>
<feature type="transmembrane region" description="Helical" evidence="2">
    <location>
        <begin position="54"/>
        <end position="80"/>
    </location>
</feature>
<reference evidence="3" key="1">
    <citation type="submission" date="2020-03" db="EMBL/GenBank/DDBJ databases">
        <title>Draft sequencing of Calidifontibacter sp. DB0510.</title>
        <authorList>
            <person name="Kim D.-U."/>
        </authorList>
    </citation>
    <scope>NUCLEOTIDE SEQUENCE</scope>
    <source>
        <strain evidence="3">DB0510</strain>
    </source>
</reference>
<feature type="transmembrane region" description="Helical" evidence="2">
    <location>
        <begin position="86"/>
        <end position="104"/>
    </location>
</feature>
<feature type="region of interest" description="Disordered" evidence="1">
    <location>
        <begin position="1"/>
        <end position="40"/>
    </location>
</feature>
<feature type="transmembrane region" description="Helical" evidence="2">
    <location>
        <begin position="335"/>
        <end position="351"/>
    </location>
</feature>
<feature type="transmembrane region" description="Helical" evidence="2">
    <location>
        <begin position="389"/>
        <end position="407"/>
    </location>
</feature>
<keyword evidence="2" id="KW-0472">Membrane</keyword>
<feature type="transmembrane region" description="Helical" evidence="2">
    <location>
        <begin position="511"/>
        <end position="529"/>
    </location>
</feature>
<evidence type="ECO:0000313" key="4">
    <source>
        <dbReference type="Proteomes" id="UP000744769"/>
    </source>
</evidence>
<comment type="caution">
    <text evidence="3">The sequence shown here is derived from an EMBL/GenBank/DDBJ whole genome shotgun (WGS) entry which is preliminary data.</text>
</comment>
<dbReference type="PANTHER" id="PTHR38434">
    <property type="entry name" value="BLL2549 PROTEIN"/>
    <property type="match status" value="1"/>
</dbReference>